<evidence type="ECO:0000259" key="2">
    <source>
        <dbReference type="SMART" id="SM00849"/>
    </source>
</evidence>
<evidence type="ECO:0000313" key="3">
    <source>
        <dbReference type="EMBL" id="CEE01031.1"/>
    </source>
</evidence>
<dbReference type="PANTHER" id="PTHR46018">
    <property type="entry name" value="ZINC PHOSPHODIESTERASE ELAC PROTEIN 1"/>
    <property type="match status" value="1"/>
</dbReference>
<evidence type="ECO:0000313" key="5">
    <source>
        <dbReference type="Proteomes" id="UP000032076"/>
    </source>
</evidence>
<reference evidence="3 6" key="1">
    <citation type="submission" date="2014-07" db="EMBL/GenBank/DDBJ databases">
        <authorList>
            <person name="Wibberg Daniel"/>
        </authorList>
    </citation>
    <scope>NUCLEOTIDE SEQUENCE [LARGE SCALE GENOMIC DNA]</scope>
</reference>
<dbReference type="InterPro" id="IPR036866">
    <property type="entry name" value="RibonucZ/Hydroxyglut_hydro"/>
</dbReference>
<dbReference type="EMBL" id="JXLU01000055">
    <property type="protein sequence ID" value="KIO73227.1"/>
    <property type="molecule type" value="Genomic_DNA"/>
</dbReference>
<dbReference type="GO" id="GO:0042781">
    <property type="term" value="F:3'-tRNA processing endoribonuclease activity"/>
    <property type="evidence" value="ECO:0007669"/>
    <property type="project" value="TreeGrafter"/>
</dbReference>
<dbReference type="CDD" id="cd07716">
    <property type="entry name" value="RNaseZ_short-form-like_MBL-fold"/>
    <property type="match status" value="1"/>
</dbReference>
<keyword evidence="1" id="KW-0862">Zinc</keyword>
<proteinExistence type="predicted"/>
<dbReference type="Proteomes" id="UP000032076">
    <property type="component" value="Unassembled WGS sequence"/>
</dbReference>
<evidence type="ECO:0000256" key="1">
    <source>
        <dbReference type="ARBA" id="ARBA00022833"/>
    </source>
</evidence>
<keyword evidence="6" id="KW-1185">Reference proteome</keyword>
<dbReference type="Gene3D" id="3.60.15.10">
    <property type="entry name" value="Ribonuclease Z/Hydroxyacylglutathione hydrolase-like"/>
    <property type="match status" value="1"/>
</dbReference>
<dbReference type="SUPFAM" id="SSF56281">
    <property type="entry name" value="Metallo-hydrolase/oxidoreductase"/>
    <property type="match status" value="1"/>
</dbReference>
<sequence length="244" mass="27174">MKLTIIGPWGGYPKVNEASAGYILEHDGFNLLIDCGSGVLSKLQQYIKPTDLDACIISHYHPDHNADIGVLQHALLIDMYLTGNKKTLPIYGHDFDKESFAKLSYKDITIGIAYDPENELKIGPFSIRFLRTVHPVPCFSFRIEADGKVFVFTGDSAFQEAFIDFAKDAALLLSECNFYGNMDGSRAGHMNSRDVGKLADQAQVQRLILTHLPHYGNLEQLVSEAGERYKGPIHLAKLGDIWTI</sequence>
<dbReference type="EMBL" id="CCRF01000039">
    <property type="protein sequence ID" value="CEE01031.1"/>
    <property type="molecule type" value="Genomic_DNA"/>
</dbReference>
<evidence type="ECO:0000313" key="4">
    <source>
        <dbReference type="EMBL" id="KIO73227.1"/>
    </source>
</evidence>
<reference evidence="4 5" key="2">
    <citation type="submission" date="2015-01" db="EMBL/GenBank/DDBJ databases">
        <title>Draft Genome Sequences of Four Bacillus thermoamylovorans Strains, Isolated From Food Products.</title>
        <authorList>
            <person name="Krawcyk A.O."/>
            <person name="Berendsen E.M."/>
            <person name="Eijlander R.T."/>
            <person name="de Jong A."/>
            <person name="Wells-Bennik M."/>
            <person name="Kuipers O.P."/>
        </authorList>
    </citation>
    <scope>NUCLEOTIDE SEQUENCE [LARGE SCALE GENOMIC DNA]</scope>
    <source>
        <strain evidence="4 5">B4167</strain>
    </source>
</reference>
<dbReference type="PATRIC" id="fig|35841.7.peg.133"/>
<dbReference type="RefSeq" id="WP_034769063.1">
    <property type="nucleotide sequence ID" value="NZ_CCRF01000039.1"/>
</dbReference>
<dbReference type="Proteomes" id="UP000040576">
    <property type="component" value="Unassembled WGS sequence"/>
</dbReference>
<dbReference type="PANTHER" id="PTHR46018:SF4">
    <property type="entry name" value="METALLO-HYDROLASE YHFI-RELATED"/>
    <property type="match status" value="1"/>
</dbReference>
<protein>
    <recommendedName>
        <fullName evidence="2">Metallo-beta-lactamase domain-containing protein</fullName>
    </recommendedName>
</protein>
<organism evidence="3 6">
    <name type="scientific">Caldibacillus thermoamylovorans</name>
    <dbReference type="NCBI Taxonomy" id="35841"/>
    <lineage>
        <taxon>Bacteria</taxon>
        <taxon>Bacillati</taxon>
        <taxon>Bacillota</taxon>
        <taxon>Bacilli</taxon>
        <taxon>Bacillales</taxon>
        <taxon>Bacillaceae</taxon>
        <taxon>Caldibacillus</taxon>
    </lineage>
</organism>
<accession>A0A090ISG2</accession>
<dbReference type="AlphaFoldDB" id="A0A090ISG2"/>
<dbReference type="Pfam" id="PF12706">
    <property type="entry name" value="Lactamase_B_2"/>
    <property type="match status" value="1"/>
</dbReference>
<dbReference type="SMART" id="SM00849">
    <property type="entry name" value="Lactamase_B"/>
    <property type="match status" value="1"/>
</dbReference>
<gene>
    <name evidence="3" type="primary">yhfI</name>
    <name evidence="4" type="ORF">B4167_2322</name>
    <name evidence="3" type="ORF">BT1A1_1199</name>
</gene>
<feature type="domain" description="Metallo-beta-lactamase" evidence="2">
    <location>
        <begin position="18"/>
        <end position="211"/>
    </location>
</feature>
<evidence type="ECO:0000313" key="6">
    <source>
        <dbReference type="Proteomes" id="UP000040576"/>
    </source>
</evidence>
<dbReference type="InterPro" id="IPR001279">
    <property type="entry name" value="Metallo-B-lactamas"/>
</dbReference>
<dbReference type="OrthoDB" id="9794898at2"/>
<name>A0A090ISG2_9BACI</name>